<reference evidence="5" key="1">
    <citation type="submission" date="2014-07" db="EMBL/GenBank/DDBJ databases">
        <title>Identification of a novel salt tolerance gene in wild soybean by whole-genome sequencing.</title>
        <authorList>
            <person name="Lam H.-M."/>
            <person name="Qi X."/>
            <person name="Li M.-W."/>
            <person name="Liu X."/>
            <person name="Xie M."/>
            <person name="Ni M."/>
            <person name="Xu X."/>
        </authorList>
    </citation>
    <scope>NUCLEOTIDE SEQUENCE [LARGE SCALE GENOMIC DNA]</scope>
    <source>
        <tissue evidence="5">Root</tissue>
    </source>
</reference>
<dbReference type="GO" id="GO:0004435">
    <property type="term" value="F:phosphatidylinositol-4,5-bisphosphate phospholipase C activity"/>
    <property type="evidence" value="ECO:0007669"/>
    <property type="project" value="UniProtKB-EC"/>
</dbReference>
<dbReference type="SUPFAM" id="SSF51695">
    <property type="entry name" value="PLC-like phosphodiesterases"/>
    <property type="match status" value="1"/>
</dbReference>
<dbReference type="PANTHER" id="PTHR32054">
    <property type="entry name" value="HEAVY CHAIN, PUTATIVE, EXPRESSED-RELATED-RELATED"/>
    <property type="match status" value="1"/>
</dbReference>
<dbReference type="PANTHER" id="PTHR32054:SF2">
    <property type="entry name" value="PROTEIN PLASTID MOVEMENT IMPAIRED 2"/>
    <property type="match status" value="1"/>
</dbReference>
<dbReference type="GO" id="GO:0009903">
    <property type="term" value="P:chloroplast avoidance movement"/>
    <property type="evidence" value="ECO:0007669"/>
    <property type="project" value="TreeGrafter"/>
</dbReference>
<evidence type="ECO:0000256" key="1">
    <source>
        <dbReference type="ARBA" id="ARBA00005485"/>
    </source>
</evidence>
<feature type="region of interest" description="Disordered" evidence="3">
    <location>
        <begin position="381"/>
        <end position="416"/>
    </location>
</feature>
<dbReference type="GO" id="GO:0005829">
    <property type="term" value="C:cytosol"/>
    <property type="evidence" value="ECO:0007669"/>
    <property type="project" value="TreeGrafter"/>
</dbReference>
<dbReference type="Proteomes" id="UP000053555">
    <property type="component" value="Unassembled WGS sequence"/>
</dbReference>
<sequence length="498" mass="56463">MRRSRLLAKLFHNTILLLLEEAWLAWLYLVSWVASNPMTKQLSVAIIDSNPALGSSLHIKKEDPPNPRVSTITPASISFLQGIKSLRNGDILKYEGVPLAKYKYTKELYKLHISRSNWKESEDSIVLQTITEELEAARKELALVREQGFQFMASLDVIRNELKHVIAETYRLKKKKGKVDSTVQNLNFKILRAKSKLEPVSAAEEKARSIGGGHHLRYMEGMFRANGGCGYVKKPDILLNVGPTNEVFDPRKIRPVQKILQRVLVYMGEGWHSDFGPTHFDFYSPPDLEKLKTLTKSTMRERALTAQHSSMITISKFEYEYLTNHAASVEEIADKKVAVAEAWIEALKASEKEIQMETKIAQRELKESKLEQELEVNTKEKMLSRRVSSSEQLDNWPRKREKRSSKNFHRAMSRKSIKLNGTITPTRGAKFQKTASPAARHISPFTIKKRKKLSSLITELASAATSEKGSNGEMVGFVLSLRRLLPKASQTHANIPNG</sequence>
<feature type="compositionally biased region" description="Basic residues" evidence="3">
    <location>
        <begin position="399"/>
        <end position="416"/>
    </location>
</feature>
<evidence type="ECO:0000259" key="4">
    <source>
        <dbReference type="PROSITE" id="PS50008"/>
    </source>
</evidence>
<dbReference type="AlphaFoldDB" id="A0A0B2QYX1"/>
<dbReference type="EMBL" id="KN654736">
    <property type="protein sequence ID" value="KHN25018.1"/>
    <property type="molecule type" value="Genomic_DNA"/>
</dbReference>
<evidence type="ECO:0000313" key="5">
    <source>
        <dbReference type="EMBL" id="KHN25018.1"/>
    </source>
</evidence>
<feature type="domain" description="PI-PLC Y-box" evidence="4">
    <location>
        <begin position="216"/>
        <end position="238"/>
    </location>
</feature>
<dbReference type="PROSITE" id="PS50008">
    <property type="entry name" value="PIPLC_Y_DOMAIN"/>
    <property type="match status" value="1"/>
</dbReference>
<evidence type="ECO:0000256" key="3">
    <source>
        <dbReference type="SAM" id="MobiDB-lite"/>
    </source>
</evidence>
<dbReference type="InterPro" id="IPR001711">
    <property type="entry name" value="PLipase_C_Pinositol-sp_Y"/>
</dbReference>
<evidence type="ECO:0000256" key="2">
    <source>
        <dbReference type="ARBA" id="ARBA00023054"/>
    </source>
</evidence>
<keyword evidence="2" id="KW-0175">Coiled coil</keyword>
<name>A0A0B2QYX1_GLYSO</name>
<gene>
    <name evidence="5" type="ORF">glysoja_045205</name>
</gene>
<protein>
    <submittedName>
        <fullName evidence="5">Protein PLASTID MOVEMENT IMPAIRED 2</fullName>
        <ecNumber evidence="5">3.1.4.11</ecNumber>
    </submittedName>
</protein>
<dbReference type="GO" id="GO:0035556">
    <property type="term" value="P:intracellular signal transduction"/>
    <property type="evidence" value="ECO:0007669"/>
    <property type="project" value="InterPro"/>
</dbReference>
<comment type="similarity">
    <text evidence="1">Belongs to the WEB family.</text>
</comment>
<proteinExistence type="inferred from homology"/>
<accession>A0A0B2QYX1</accession>
<dbReference type="GO" id="GO:0006629">
    <property type="term" value="P:lipid metabolic process"/>
    <property type="evidence" value="ECO:0007669"/>
    <property type="project" value="InterPro"/>
</dbReference>
<keyword evidence="5" id="KW-0378">Hydrolase</keyword>
<dbReference type="EC" id="3.1.4.11" evidence="5"/>
<dbReference type="InterPro" id="IPR017946">
    <property type="entry name" value="PLC-like_Pdiesterase_TIM-brl"/>
</dbReference>
<organism evidence="5">
    <name type="scientific">Glycine soja</name>
    <name type="common">Wild soybean</name>
    <dbReference type="NCBI Taxonomy" id="3848"/>
    <lineage>
        <taxon>Eukaryota</taxon>
        <taxon>Viridiplantae</taxon>
        <taxon>Streptophyta</taxon>
        <taxon>Embryophyta</taxon>
        <taxon>Tracheophyta</taxon>
        <taxon>Spermatophyta</taxon>
        <taxon>Magnoliopsida</taxon>
        <taxon>eudicotyledons</taxon>
        <taxon>Gunneridae</taxon>
        <taxon>Pentapetalae</taxon>
        <taxon>rosids</taxon>
        <taxon>fabids</taxon>
        <taxon>Fabales</taxon>
        <taxon>Fabaceae</taxon>
        <taxon>Papilionoideae</taxon>
        <taxon>50 kb inversion clade</taxon>
        <taxon>NPAAA clade</taxon>
        <taxon>indigoferoid/millettioid clade</taxon>
        <taxon>Phaseoleae</taxon>
        <taxon>Glycine</taxon>
        <taxon>Glycine subgen. Soja</taxon>
    </lineage>
</organism>
<dbReference type="GO" id="GO:0009904">
    <property type="term" value="P:chloroplast accumulation movement"/>
    <property type="evidence" value="ECO:0007669"/>
    <property type="project" value="TreeGrafter"/>
</dbReference>
<dbReference type="Gene3D" id="3.20.20.190">
    <property type="entry name" value="Phosphatidylinositol (PI) phosphodiesterase"/>
    <property type="match status" value="1"/>
</dbReference>